<dbReference type="VEuPathDB" id="FungiDB:PV08_11756"/>
<evidence type="ECO:0000256" key="2">
    <source>
        <dbReference type="ARBA" id="ARBA00022857"/>
    </source>
</evidence>
<dbReference type="Proteomes" id="UP000053328">
    <property type="component" value="Unassembled WGS sequence"/>
</dbReference>
<protein>
    <recommendedName>
        <fullName evidence="3">NmrA-like domain-containing protein</fullName>
    </recommendedName>
</protein>
<dbReference type="PANTHER" id="PTHR42748:SF26">
    <property type="entry name" value="NMRA-LIKE DOMAIN-CONTAINING PROTEIN"/>
    <property type="match status" value="1"/>
</dbReference>
<dbReference type="EMBL" id="KN847501">
    <property type="protein sequence ID" value="KIW09980.1"/>
    <property type="molecule type" value="Genomic_DNA"/>
</dbReference>
<keyword evidence="5" id="KW-1185">Reference proteome</keyword>
<dbReference type="SUPFAM" id="SSF51735">
    <property type="entry name" value="NAD(P)-binding Rossmann-fold domains"/>
    <property type="match status" value="1"/>
</dbReference>
<dbReference type="OrthoDB" id="3358371at2759"/>
<sequence>MSSKLIVVIGATGTQGGSVVETFLRQPGWRVRGLTRNTGSPASQILASKGVEVVAVNLDDVSSLVSAFKGADAIFSVTDFWTGFRNPPQSRSRSRSQTLMDWAHDYELQQGKNVFAAADQTEGLERLVFSALSYATKWSKGKYTHVYHYDSEARAVEYARTTYPDLMNKKTSIIQIGMYLSNMTWMPHYQPRKNAEGVYVLKTRIPPTAKIPLIATDEDTGPLTLALLSVDAGKHLLAFRELTTLAEFVAIWGRVNCVETRYETTAPDEVWIDIPELREDIEDAADYIAEFGFDGGDPSVVHPKDLGVPINLPSVADWVKKQDWSGIL</sequence>
<dbReference type="InterPro" id="IPR008030">
    <property type="entry name" value="NmrA-like"/>
</dbReference>
<dbReference type="RefSeq" id="XP_016230196.1">
    <property type="nucleotide sequence ID" value="XM_016386064.1"/>
</dbReference>
<reference evidence="4 5" key="1">
    <citation type="submission" date="2015-01" db="EMBL/GenBank/DDBJ databases">
        <title>The Genome Sequence of Exophiala spinifera CBS89968.</title>
        <authorList>
            <consortium name="The Broad Institute Genomics Platform"/>
            <person name="Cuomo C."/>
            <person name="de Hoog S."/>
            <person name="Gorbushina A."/>
            <person name="Stielow B."/>
            <person name="Teixiera M."/>
            <person name="Abouelleil A."/>
            <person name="Chapman S.B."/>
            <person name="Priest M."/>
            <person name="Young S.K."/>
            <person name="Wortman J."/>
            <person name="Nusbaum C."/>
            <person name="Birren B."/>
        </authorList>
    </citation>
    <scope>NUCLEOTIDE SEQUENCE [LARGE SCALE GENOMIC DNA]</scope>
    <source>
        <strain evidence="4 5">CBS 89968</strain>
    </source>
</reference>
<dbReference type="PANTHER" id="PTHR42748">
    <property type="entry name" value="NITROGEN METABOLITE REPRESSION PROTEIN NMRA FAMILY MEMBER"/>
    <property type="match status" value="1"/>
</dbReference>
<evidence type="ECO:0000259" key="3">
    <source>
        <dbReference type="Pfam" id="PF05368"/>
    </source>
</evidence>
<proteinExistence type="inferred from homology"/>
<dbReference type="HOGENOM" id="CLU_007383_8_6_1"/>
<accession>A0A0D2AU45</accession>
<dbReference type="STRING" id="91928.A0A0D2AU45"/>
<gene>
    <name evidence="4" type="ORF">PV08_11756</name>
</gene>
<dbReference type="Pfam" id="PF05368">
    <property type="entry name" value="NmrA"/>
    <property type="match status" value="1"/>
</dbReference>
<organism evidence="4 5">
    <name type="scientific">Exophiala spinifera</name>
    <dbReference type="NCBI Taxonomy" id="91928"/>
    <lineage>
        <taxon>Eukaryota</taxon>
        <taxon>Fungi</taxon>
        <taxon>Dikarya</taxon>
        <taxon>Ascomycota</taxon>
        <taxon>Pezizomycotina</taxon>
        <taxon>Eurotiomycetes</taxon>
        <taxon>Chaetothyriomycetidae</taxon>
        <taxon>Chaetothyriales</taxon>
        <taxon>Herpotrichiellaceae</taxon>
        <taxon>Exophiala</taxon>
    </lineage>
</organism>
<feature type="domain" description="NmrA-like" evidence="3">
    <location>
        <begin position="3"/>
        <end position="294"/>
    </location>
</feature>
<evidence type="ECO:0000256" key="1">
    <source>
        <dbReference type="ARBA" id="ARBA00006328"/>
    </source>
</evidence>
<comment type="similarity">
    <text evidence="1">Belongs to the NmrA-type oxidoreductase family.</text>
</comment>
<dbReference type="GO" id="GO:0005634">
    <property type="term" value="C:nucleus"/>
    <property type="evidence" value="ECO:0007669"/>
    <property type="project" value="TreeGrafter"/>
</dbReference>
<keyword evidence="2" id="KW-0521">NADP</keyword>
<dbReference type="Gene3D" id="3.90.25.10">
    <property type="entry name" value="UDP-galactose 4-epimerase, domain 1"/>
    <property type="match status" value="1"/>
</dbReference>
<dbReference type="GeneID" id="27338839"/>
<evidence type="ECO:0000313" key="4">
    <source>
        <dbReference type="EMBL" id="KIW09980.1"/>
    </source>
</evidence>
<dbReference type="CDD" id="cd05251">
    <property type="entry name" value="NmrA_like_SDR_a"/>
    <property type="match status" value="1"/>
</dbReference>
<name>A0A0D2AU45_9EURO</name>
<evidence type="ECO:0000313" key="5">
    <source>
        <dbReference type="Proteomes" id="UP000053328"/>
    </source>
</evidence>
<dbReference type="AlphaFoldDB" id="A0A0D2AU45"/>
<dbReference type="Gene3D" id="3.40.50.720">
    <property type="entry name" value="NAD(P)-binding Rossmann-like Domain"/>
    <property type="match status" value="1"/>
</dbReference>
<dbReference type="InterPro" id="IPR051164">
    <property type="entry name" value="NmrA-like_oxidored"/>
</dbReference>
<dbReference type="InterPro" id="IPR036291">
    <property type="entry name" value="NAD(P)-bd_dom_sf"/>
</dbReference>